<evidence type="ECO:0000313" key="7">
    <source>
        <dbReference type="EMBL" id="TDP64119.1"/>
    </source>
</evidence>
<sequence>MPWQRAGAGRRPVVPALRAEALALLDASQGSVQPPVRAQLFGAERFRQHGISLAQAQRIERRRWRRRARAPQFFPRIADNLRNLDRSLAYLELLDRETEGLSPAAEWLLDNFHLIEAQVPEIRNGLPRSYYGRLPKLREAPLLGLPRVYGIAWAFVAHTDASFDAQLLEQFLGAYQQVELLTLGELWAIPATLRVVLLENLARLAESVAGHKAAQDAADWFCDHQSELASDTLPSLATQLQARGLQASFVAQLVQHVRGRPGLDALPCQNWLQQAGIDFDAALASAQDLHAAQNVSVSNAVSALHAINRLDWRALITSVSPVLQQLQQHPGFVADSDLTRDHCTHEVERLARRLRRTELEVSRQVLDLCEAGAPARGPSHWLIGEGRAELVRALGGNLATLENPLLQWPWRLRGTLYGVTLLGGSLLLAWGLLGLPQARPGPPWLVWLGWALAAFVGFESVLALVNRCLAESVRVHRLPRLALEEGLRGEDACLVVIPCMLGSAGSVAALAQQLELHYLANPEQHARFALLSDWPDALQQRQPDDAPLLEAACSALQALNRRYPAAAGQPPRFGLLHRERRWNPADRVWMGWERKRGKLEQLLAALAGVGEADTAASPFLDLGPLSKLTPHTRYLITLDSDTGLPPGTLRDLVAVAAHPLNQPQLDPRSRRVVAGYGILQPGLVAPLPRPGALTRFGWLQAGPWGVDIYNAGSSEIHQDVFGLGSFNGKGLLHVQAMHRALQGRVAENQLLSHDLFEGIWARAAHLSDVSLVEAQPMHPEVAASRQHRWTRGDWQLLPLFGAVLRGRVGLLNLWKLIDNLRRSLLAPAGLLLLWLACGPAVLAPAQALGLVLAGLGLGPVLGALAGLLPGRRDLALRHFMAEGLRDLARVLAGTLWQFATLPQAAALQVDAIARALWRSHMSRRHLLQWTTAAQAEAQAWSGWAGCWRRHAGISLLAMAWAGSAALWPGAHPAYLLGLGLLWCGVPVWLWMASRPLHARPTPGSSGLDPGQHRYLWQLARDTWRFFEVTVTAADHHLPPDNLQLEPDAMLARRTSPTNIGLYLASCSSAERLGFIDTPELAQRLQDTLDSLDRLPRLHGHFHNWIDTANLQSLQPHYISTVDSGNLVALLWACAQACRERADTLQPQAPPGWPSGFAPWPRAWTHSARRRTSDSSMTGGGACSASASGRPKPAWIRPTTICWLRNHGWAALWRSPRAMCPARTGRPWVAPSCRCSGDRRCAPGRALCSST</sequence>
<evidence type="ECO:0000256" key="1">
    <source>
        <dbReference type="ARBA" id="ARBA00004141"/>
    </source>
</evidence>
<dbReference type="PANTHER" id="PTHR43867">
    <property type="entry name" value="CELLULOSE SYNTHASE CATALYTIC SUBUNIT A [UDP-FORMING]"/>
    <property type="match status" value="1"/>
</dbReference>
<dbReference type="GO" id="GO:0005886">
    <property type="term" value="C:plasma membrane"/>
    <property type="evidence" value="ECO:0007669"/>
    <property type="project" value="TreeGrafter"/>
</dbReference>
<comment type="caution">
    <text evidence="7">The sequence shown here is derived from an EMBL/GenBank/DDBJ whole genome shotgun (WGS) entry which is preliminary data.</text>
</comment>
<organism evidence="7 8">
    <name type="scientific">Roseateles toxinivorans</name>
    <dbReference type="NCBI Taxonomy" id="270368"/>
    <lineage>
        <taxon>Bacteria</taxon>
        <taxon>Pseudomonadati</taxon>
        <taxon>Pseudomonadota</taxon>
        <taxon>Betaproteobacteria</taxon>
        <taxon>Burkholderiales</taxon>
        <taxon>Sphaerotilaceae</taxon>
        <taxon>Roseateles</taxon>
    </lineage>
</organism>
<evidence type="ECO:0000256" key="6">
    <source>
        <dbReference type="SAM" id="Phobius"/>
    </source>
</evidence>
<feature type="region of interest" description="Disordered" evidence="5">
    <location>
        <begin position="1170"/>
        <end position="1190"/>
    </location>
</feature>
<evidence type="ECO:0000256" key="5">
    <source>
        <dbReference type="SAM" id="MobiDB-lite"/>
    </source>
</evidence>
<keyword evidence="6" id="KW-0812">Transmembrane</keyword>
<dbReference type="InParanoid" id="A0A4R6QLR9"/>
<feature type="transmembrane region" description="Helical" evidence="6">
    <location>
        <begin position="414"/>
        <end position="433"/>
    </location>
</feature>
<dbReference type="EMBL" id="SNXS01000004">
    <property type="protein sequence ID" value="TDP64119.1"/>
    <property type="molecule type" value="Genomic_DNA"/>
</dbReference>
<proteinExistence type="predicted"/>
<comment type="subcellular location">
    <subcellularLocation>
        <location evidence="1">Membrane</location>
        <topology evidence="1">Multi-pass membrane protein</topology>
    </subcellularLocation>
</comment>
<accession>A0A4R6QLR9</accession>
<evidence type="ECO:0000256" key="3">
    <source>
        <dbReference type="ARBA" id="ARBA00022679"/>
    </source>
</evidence>
<feature type="transmembrane region" description="Helical" evidence="6">
    <location>
        <begin position="445"/>
        <end position="465"/>
    </location>
</feature>
<keyword evidence="6" id="KW-0472">Membrane</keyword>
<evidence type="ECO:0000313" key="8">
    <source>
        <dbReference type="Proteomes" id="UP000295361"/>
    </source>
</evidence>
<feature type="transmembrane region" description="Helical" evidence="6">
    <location>
        <begin position="848"/>
        <end position="868"/>
    </location>
</feature>
<evidence type="ECO:0000256" key="2">
    <source>
        <dbReference type="ARBA" id="ARBA00022676"/>
    </source>
</evidence>
<dbReference type="GO" id="GO:0016758">
    <property type="term" value="F:hexosyltransferase activity"/>
    <property type="evidence" value="ECO:0007669"/>
    <property type="project" value="TreeGrafter"/>
</dbReference>
<keyword evidence="8" id="KW-1185">Reference proteome</keyword>
<dbReference type="Gene3D" id="1.50.10.140">
    <property type="match status" value="1"/>
</dbReference>
<dbReference type="InterPro" id="IPR050321">
    <property type="entry name" value="Glycosyltr_2/OpgH_subfam"/>
</dbReference>
<reference evidence="7 8" key="1">
    <citation type="submission" date="2019-03" db="EMBL/GenBank/DDBJ databases">
        <title>Genomic Encyclopedia of Type Strains, Phase IV (KMG-IV): sequencing the most valuable type-strain genomes for metagenomic binning, comparative biology and taxonomic classification.</title>
        <authorList>
            <person name="Goeker M."/>
        </authorList>
    </citation>
    <scope>NUCLEOTIDE SEQUENCE [LARGE SCALE GENOMIC DNA]</scope>
    <source>
        <strain evidence="7 8">DSM 16998</strain>
    </source>
</reference>
<gene>
    <name evidence="7" type="ORF">DES47_104408</name>
</gene>
<feature type="transmembrane region" description="Helical" evidence="6">
    <location>
        <begin position="824"/>
        <end position="842"/>
    </location>
</feature>
<dbReference type="AlphaFoldDB" id="A0A4R6QLR9"/>
<dbReference type="PANTHER" id="PTHR43867:SF2">
    <property type="entry name" value="CELLULOSE SYNTHASE CATALYTIC SUBUNIT A [UDP-FORMING]"/>
    <property type="match status" value="1"/>
</dbReference>
<dbReference type="Proteomes" id="UP000295361">
    <property type="component" value="Unassembled WGS sequence"/>
</dbReference>
<keyword evidence="3" id="KW-0808">Transferase</keyword>
<keyword evidence="2" id="KW-0328">Glycosyltransferase</keyword>
<keyword evidence="4 6" id="KW-1133">Transmembrane helix</keyword>
<evidence type="ECO:0008006" key="9">
    <source>
        <dbReference type="Google" id="ProtNLM"/>
    </source>
</evidence>
<evidence type="ECO:0000256" key="4">
    <source>
        <dbReference type="ARBA" id="ARBA00022989"/>
    </source>
</evidence>
<name>A0A4R6QLR9_9BURK</name>
<protein>
    <recommendedName>
        <fullName evidence="9">Cyclic beta-1,2-glucan synthetase</fullName>
    </recommendedName>
</protein>